<dbReference type="InterPro" id="IPR010718">
    <property type="entry name" value="DUF1294"/>
</dbReference>
<feature type="compositionally biased region" description="Polar residues" evidence="1">
    <location>
        <begin position="68"/>
        <end position="81"/>
    </location>
</feature>
<evidence type="ECO:0000313" key="3">
    <source>
        <dbReference type="EMBL" id="ORY30908.1"/>
    </source>
</evidence>
<accession>A0A1Y2B7U2</accession>
<sequence length="193" mass="21734">MIRTTRLITSPMRSMLIRPLSTAPIRGTSFLPVSTLALSRPYPRATATLKNHHMHQHLPLHQHRQYHDQSQPQPSATDDSSPPQPLLLLIAGYLVLVNAGAVALFWYDKNQAQKKGWRVPEKQLQLTALLGGWIGGIWAMKQFKHKTVKKEFQQPYYVAVVGNMVIMGGLAGAWMFLPRFRQSAKSFVRGIVG</sequence>
<keyword evidence="2" id="KW-1133">Transmembrane helix</keyword>
<evidence type="ECO:0000256" key="1">
    <source>
        <dbReference type="SAM" id="MobiDB-lite"/>
    </source>
</evidence>
<feature type="region of interest" description="Disordered" evidence="1">
    <location>
        <begin position="54"/>
        <end position="81"/>
    </location>
</feature>
<keyword evidence="2" id="KW-0472">Membrane</keyword>
<reference evidence="3 4" key="1">
    <citation type="submission" date="2016-07" db="EMBL/GenBank/DDBJ databases">
        <title>Pervasive Adenine N6-methylation of Active Genes in Fungi.</title>
        <authorList>
            <consortium name="DOE Joint Genome Institute"/>
            <person name="Mondo S.J."/>
            <person name="Dannebaum R.O."/>
            <person name="Kuo R.C."/>
            <person name="Labutti K."/>
            <person name="Haridas S."/>
            <person name="Kuo A."/>
            <person name="Salamov A."/>
            <person name="Ahrendt S.R."/>
            <person name="Lipzen A."/>
            <person name="Sullivan W."/>
            <person name="Andreopoulos W.B."/>
            <person name="Clum A."/>
            <person name="Lindquist E."/>
            <person name="Daum C."/>
            <person name="Ramamoorthy G.K."/>
            <person name="Gryganskyi A."/>
            <person name="Culley D."/>
            <person name="Magnuson J.K."/>
            <person name="James T.Y."/>
            <person name="O'Malley M.A."/>
            <person name="Stajich J.E."/>
            <person name="Spatafora J.W."/>
            <person name="Visel A."/>
            <person name="Grigoriev I.V."/>
        </authorList>
    </citation>
    <scope>NUCLEOTIDE SEQUENCE [LARGE SCALE GENOMIC DNA]</scope>
    <source>
        <strain evidence="3 4">JEL800</strain>
    </source>
</reference>
<evidence type="ECO:0000256" key="2">
    <source>
        <dbReference type="SAM" id="Phobius"/>
    </source>
</evidence>
<dbReference type="Proteomes" id="UP000193642">
    <property type="component" value="Unassembled WGS sequence"/>
</dbReference>
<evidence type="ECO:0000313" key="4">
    <source>
        <dbReference type="Proteomes" id="UP000193642"/>
    </source>
</evidence>
<dbReference type="OrthoDB" id="10259680at2759"/>
<protein>
    <submittedName>
        <fullName evidence="3">DUF1294-domain-containing protein</fullName>
    </submittedName>
</protein>
<proteinExistence type="predicted"/>
<keyword evidence="4" id="KW-1185">Reference proteome</keyword>
<feature type="compositionally biased region" description="Basic residues" evidence="1">
    <location>
        <begin position="54"/>
        <end position="64"/>
    </location>
</feature>
<feature type="transmembrane region" description="Helical" evidence="2">
    <location>
        <begin position="86"/>
        <end position="106"/>
    </location>
</feature>
<dbReference type="AlphaFoldDB" id="A0A1Y2B7U2"/>
<keyword evidence="2" id="KW-0812">Transmembrane</keyword>
<gene>
    <name evidence="3" type="ORF">BCR33DRAFT_724139</name>
</gene>
<dbReference type="Pfam" id="PF06961">
    <property type="entry name" value="DUF1294"/>
    <property type="match status" value="1"/>
</dbReference>
<name>A0A1Y2B7U2_9FUNG</name>
<dbReference type="EMBL" id="MCGO01000080">
    <property type="protein sequence ID" value="ORY30908.1"/>
    <property type="molecule type" value="Genomic_DNA"/>
</dbReference>
<comment type="caution">
    <text evidence="3">The sequence shown here is derived from an EMBL/GenBank/DDBJ whole genome shotgun (WGS) entry which is preliminary data.</text>
</comment>
<feature type="transmembrane region" description="Helical" evidence="2">
    <location>
        <begin position="155"/>
        <end position="177"/>
    </location>
</feature>
<organism evidence="3 4">
    <name type="scientific">Rhizoclosmatium globosum</name>
    <dbReference type="NCBI Taxonomy" id="329046"/>
    <lineage>
        <taxon>Eukaryota</taxon>
        <taxon>Fungi</taxon>
        <taxon>Fungi incertae sedis</taxon>
        <taxon>Chytridiomycota</taxon>
        <taxon>Chytridiomycota incertae sedis</taxon>
        <taxon>Chytridiomycetes</taxon>
        <taxon>Chytridiales</taxon>
        <taxon>Chytriomycetaceae</taxon>
        <taxon>Rhizoclosmatium</taxon>
    </lineage>
</organism>
<feature type="transmembrane region" description="Helical" evidence="2">
    <location>
        <begin position="126"/>
        <end position="143"/>
    </location>
</feature>